<evidence type="ECO:0000256" key="1">
    <source>
        <dbReference type="SAM" id="MobiDB-lite"/>
    </source>
</evidence>
<evidence type="ECO:0000313" key="2">
    <source>
        <dbReference type="EMBL" id="KAA3669969.1"/>
    </source>
</evidence>
<reference evidence="2 3" key="1">
    <citation type="journal article" date="2019" name="Gigascience">
        <title>Whole-genome sequence of the oriental lung fluke Paragonimus westermani.</title>
        <authorList>
            <person name="Oey H."/>
            <person name="Zakrzewski M."/>
            <person name="Narain K."/>
            <person name="Devi K.R."/>
            <person name="Agatsuma T."/>
            <person name="Nawaratna S."/>
            <person name="Gobert G.N."/>
            <person name="Jones M.K."/>
            <person name="Ragan M.A."/>
            <person name="McManus D.P."/>
            <person name="Krause L."/>
        </authorList>
    </citation>
    <scope>NUCLEOTIDE SEQUENCE [LARGE SCALE GENOMIC DNA]</scope>
    <source>
        <strain evidence="2 3">IND2009</strain>
    </source>
</reference>
<proteinExistence type="predicted"/>
<organism evidence="2 3">
    <name type="scientific">Paragonimus westermani</name>
    <dbReference type="NCBI Taxonomy" id="34504"/>
    <lineage>
        <taxon>Eukaryota</taxon>
        <taxon>Metazoa</taxon>
        <taxon>Spiralia</taxon>
        <taxon>Lophotrochozoa</taxon>
        <taxon>Platyhelminthes</taxon>
        <taxon>Trematoda</taxon>
        <taxon>Digenea</taxon>
        <taxon>Plagiorchiida</taxon>
        <taxon>Troglotremata</taxon>
        <taxon>Troglotrematidae</taxon>
        <taxon>Paragonimus</taxon>
    </lineage>
</organism>
<accession>A0A5J4N3U1</accession>
<comment type="caution">
    <text evidence="2">The sequence shown here is derived from an EMBL/GenBank/DDBJ whole genome shotgun (WGS) entry which is preliminary data.</text>
</comment>
<keyword evidence="3" id="KW-1185">Reference proteome</keyword>
<protein>
    <submittedName>
        <fullName evidence="2">Uncharacterized protein</fullName>
    </submittedName>
</protein>
<sequence length="112" mass="12768">MRDELPQGHYCVLRVRGSCPWGFTDGLLTVIEGPESINKNSNMAEPERVPDYSGHSTETTPLDIDRERLQIKDNTMKIDRLNYHFCCRTDSPSVDSPIEGFPSDSGPFFLYR</sequence>
<dbReference type="Proteomes" id="UP000324629">
    <property type="component" value="Unassembled WGS sequence"/>
</dbReference>
<dbReference type="EMBL" id="QNGE01017587">
    <property type="protein sequence ID" value="KAA3669969.1"/>
    <property type="molecule type" value="Genomic_DNA"/>
</dbReference>
<evidence type="ECO:0000313" key="3">
    <source>
        <dbReference type="Proteomes" id="UP000324629"/>
    </source>
</evidence>
<name>A0A5J4N3U1_9TREM</name>
<feature type="non-terminal residue" evidence="2">
    <location>
        <position position="112"/>
    </location>
</feature>
<feature type="region of interest" description="Disordered" evidence="1">
    <location>
        <begin position="37"/>
        <end position="62"/>
    </location>
</feature>
<dbReference type="AlphaFoldDB" id="A0A5J4N3U1"/>
<gene>
    <name evidence="2" type="ORF">DEA37_0003644</name>
</gene>